<evidence type="ECO:0008006" key="5">
    <source>
        <dbReference type="Google" id="ProtNLM"/>
    </source>
</evidence>
<evidence type="ECO:0000313" key="4">
    <source>
        <dbReference type="Proteomes" id="UP000184076"/>
    </source>
</evidence>
<keyword evidence="2" id="KW-0812">Transmembrane</keyword>
<accession>A0A1M5C330</accession>
<organism evidence="3 4">
    <name type="scientific">Desulfacinum infernum DSM 9756</name>
    <dbReference type="NCBI Taxonomy" id="1121391"/>
    <lineage>
        <taxon>Bacteria</taxon>
        <taxon>Pseudomonadati</taxon>
        <taxon>Thermodesulfobacteriota</taxon>
        <taxon>Syntrophobacteria</taxon>
        <taxon>Syntrophobacterales</taxon>
        <taxon>Syntrophobacteraceae</taxon>
        <taxon>Desulfacinum</taxon>
    </lineage>
</organism>
<feature type="transmembrane region" description="Helical" evidence="2">
    <location>
        <begin position="12"/>
        <end position="37"/>
    </location>
</feature>
<keyword evidence="2" id="KW-1133">Transmembrane helix</keyword>
<dbReference type="RefSeq" id="WP_073039051.1">
    <property type="nucleotide sequence ID" value="NZ_FQVB01000019.1"/>
</dbReference>
<dbReference type="AlphaFoldDB" id="A0A1M5C330"/>
<dbReference type="EMBL" id="FQVB01000019">
    <property type="protein sequence ID" value="SHF49183.1"/>
    <property type="molecule type" value="Genomic_DNA"/>
</dbReference>
<proteinExistence type="predicted"/>
<feature type="region of interest" description="Disordered" evidence="1">
    <location>
        <begin position="55"/>
        <end position="79"/>
    </location>
</feature>
<evidence type="ECO:0000313" key="3">
    <source>
        <dbReference type="EMBL" id="SHF49183.1"/>
    </source>
</evidence>
<name>A0A1M5C330_9BACT</name>
<keyword evidence="2" id="KW-0472">Membrane</keyword>
<reference evidence="4" key="1">
    <citation type="submission" date="2016-11" db="EMBL/GenBank/DDBJ databases">
        <authorList>
            <person name="Varghese N."/>
            <person name="Submissions S."/>
        </authorList>
    </citation>
    <scope>NUCLEOTIDE SEQUENCE [LARGE SCALE GENOMIC DNA]</scope>
    <source>
        <strain evidence="4">DSM 9756</strain>
    </source>
</reference>
<dbReference type="OrthoDB" id="5418607at2"/>
<keyword evidence="4" id="KW-1185">Reference proteome</keyword>
<sequence length="166" mass="18595">MYGLSAISAANGWLITAAGITIVFTGLVVLALVLANLEKTLTAWDRRHEMLEKRRRIPKAAPSPEEMAAEKPKAVPTPTTPVVDLSTEQMEVYAYFQWLANRQGETFSLPRLLEQAEKRGIRNPYTHLDLFLRLGLIQELGGTQRGFYRWNPDVVVRSAEEAEVGS</sequence>
<gene>
    <name evidence="3" type="ORF">SAMN02745206_02083</name>
</gene>
<dbReference type="STRING" id="1121391.SAMN02745206_02083"/>
<protein>
    <recommendedName>
        <fullName evidence="5">Oxaloacetate decarboxylase, gamma chain</fullName>
    </recommendedName>
</protein>
<evidence type="ECO:0000256" key="2">
    <source>
        <dbReference type="SAM" id="Phobius"/>
    </source>
</evidence>
<dbReference type="Proteomes" id="UP000184076">
    <property type="component" value="Unassembled WGS sequence"/>
</dbReference>
<evidence type="ECO:0000256" key="1">
    <source>
        <dbReference type="SAM" id="MobiDB-lite"/>
    </source>
</evidence>